<keyword evidence="2" id="KW-1185">Reference proteome</keyword>
<gene>
    <name evidence="1" type="ORF">SAMN05428998_10974</name>
</gene>
<dbReference type="EMBL" id="FWZX01000009">
    <property type="protein sequence ID" value="SMF27294.1"/>
    <property type="molecule type" value="Genomic_DNA"/>
</dbReference>
<accession>A0A1Y6BU08</accession>
<organism evidence="1 2">
    <name type="scientific">Tistlia consotensis USBA 355</name>
    <dbReference type="NCBI Taxonomy" id="560819"/>
    <lineage>
        <taxon>Bacteria</taxon>
        <taxon>Pseudomonadati</taxon>
        <taxon>Pseudomonadota</taxon>
        <taxon>Alphaproteobacteria</taxon>
        <taxon>Rhodospirillales</taxon>
        <taxon>Rhodovibrionaceae</taxon>
        <taxon>Tistlia</taxon>
    </lineage>
</organism>
<dbReference type="AlphaFoldDB" id="A0A1Y6BU08"/>
<evidence type="ECO:0000313" key="1">
    <source>
        <dbReference type="EMBL" id="SMF27294.1"/>
    </source>
</evidence>
<dbReference type="RefSeq" id="WP_143596220.1">
    <property type="nucleotide sequence ID" value="NZ_FWZX01000009.1"/>
</dbReference>
<evidence type="ECO:0000313" key="2">
    <source>
        <dbReference type="Proteomes" id="UP000192917"/>
    </source>
</evidence>
<sequence>MQTSNVGGTMRLSELDGRGLARAVVASLLSPVAIDSERPGDGLLMLTAVPGFSAGGADPATYRSSGAEASAEDLGALFERVRGGEDVVVQAGSFAACLTRGPSRADPVALEEWLTDYWMGATAG</sequence>
<reference evidence="1 2" key="1">
    <citation type="submission" date="2017-04" db="EMBL/GenBank/DDBJ databases">
        <authorList>
            <person name="Afonso C.L."/>
            <person name="Miller P.J."/>
            <person name="Scott M.A."/>
            <person name="Spackman E."/>
            <person name="Goraichik I."/>
            <person name="Dimitrov K.M."/>
            <person name="Suarez D.L."/>
            <person name="Swayne D.E."/>
        </authorList>
    </citation>
    <scope>NUCLEOTIDE SEQUENCE [LARGE SCALE GENOMIC DNA]</scope>
    <source>
        <strain evidence="1 2">USBA 355</strain>
    </source>
</reference>
<dbReference type="STRING" id="560819.SAMN05428998_10974"/>
<proteinExistence type="predicted"/>
<protein>
    <submittedName>
        <fullName evidence="1">Uncharacterized protein</fullName>
    </submittedName>
</protein>
<dbReference type="Proteomes" id="UP000192917">
    <property type="component" value="Unassembled WGS sequence"/>
</dbReference>
<name>A0A1Y6BU08_9PROT</name>